<dbReference type="Proteomes" id="UP000712281">
    <property type="component" value="Unassembled WGS sequence"/>
</dbReference>
<dbReference type="PANTHER" id="PTHR33067:SF31">
    <property type="entry name" value="RNA-DIRECTED DNA POLYMERASE"/>
    <property type="match status" value="1"/>
</dbReference>
<dbReference type="AlphaFoldDB" id="A0A8S9MLD4"/>
<dbReference type="Gene3D" id="2.40.70.10">
    <property type="entry name" value="Acid Proteases"/>
    <property type="match status" value="1"/>
</dbReference>
<gene>
    <name evidence="2" type="ORF">F2Q68_00039525</name>
</gene>
<protein>
    <submittedName>
        <fullName evidence="2">Uncharacterized protein</fullName>
    </submittedName>
</protein>
<accession>A0A8S9MLD4</accession>
<reference evidence="2" key="1">
    <citation type="submission" date="2019-12" db="EMBL/GenBank/DDBJ databases">
        <title>Genome sequencing and annotation of Brassica cretica.</title>
        <authorList>
            <person name="Studholme D.J."/>
            <person name="Sarris P.F."/>
        </authorList>
    </citation>
    <scope>NUCLEOTIDE SEQUENCE</scope>
    <source>
        <strain evidence="2">PFS-001/15</strain>
        <tissue evidence="2">Leaf</tissue>
    </source>
</reference>
<dbReference type="PANTHER" id="PTHR33067">
    <property type="entry name" value="RNA-DIRECTED DNA POLYMERASE-RELATED"/>
    <property type="match status" value="1"/>
</dbReference>
<proteinExistence type="predicted"/>
<organism evidence="2 3">
    <name type="scientific">Brassica cretica</name>
    <name type="common">Mustard</name>
    <dbReference type="NCBI Taxonomy" id="69181"/>
    <lineage>
        <taxon>Eukaryota</taxon>
        <taxon>Viridiplantae</taxon>
        <taxon>Streptophyta</taxon>
        <taxon>Embryophyta</taxon>
        <taxon>Tracheophyta</taxon>
        <taxon>Spermatophyta</taxon>
        <taxon>Magnoliopsida</taxon>
        <taxon>eudicotyledons</taxon>
        <taxon>Gunneridae</taxon>
        <taxon>Pentapetalae</taxon>
        <taxon>rosids</taxon>
        <taxon>malvids</taxon>
        <taxon>Brassicales</taxon>
        <taxon>Brassicaceae</taxon>
        <taxon>Brassiceae</taxon>
        <taxon>Brassica</taxon>
    </lineage>
</organism>
<dbReference type="EMBL" id="QGKW02000007">
    <property type="protein sequence ID" value="KAF2619008.1"/>
    <property type="molecule type" value="Genomic_DNA"/>
</dbReference>
<name>A0A8S9MLD4_BRACR</name>
<dbReference type="InterPro" id="IPR021109">
    <property type="entry name" value="Peptidase_aspartic_dom_sf"/>
</dbReference>
<evidence type="ECO:0000256" key="1">
    <source>
        <dbReference type="SAM" id="MobiDB-lite"/>
    </source>
</evidence>
<feature type="compositionally biased region" description="Basic and acidic residues" evidence="1">
    <location>
        <begin position="213"/>
        <end position="222"/>
    </location>
</feature>
<feature type="region of interest" description="Disordered" evidence="1">
    <location>
        <begin position="193"/>
        <end position="228"/>
    </location>
</feature>
<evidence type="ECO:0000313" key="3">
    <source>
        <dbReference type="Proteomes" id="UP000712281"/>
    </source>
</evidence>
<evidence type="ECO:0000313" key="2">
    <source>
        <dbReference type="EMBL" id="KAF2619008.1"/>
    </source>
</evidence>
<sequence>MHSWNARSAKKRYLHRSTTTSVRRLTLLSKRRPPNPSTDSCTLSTIDTSVQTSIDIRPRDMVVTIILERDENGDLHDQEGHLRNATGHLRNATGHLRNATGHLRNATGHRLYDQRADDFWQVVKEEKLQKGDFDVESSMSFGGSHWCRPKPRDEHRSMVWEENRSASDIQHRSTESVASCEMVKIMTHDEFAARHPHPPKPLHVDIDQQSEQVTDRHRDSTSDRQSTSVIDRRAPLCYRVQLPKIDVGRLNALRNQSQPSETPIDNISEQSEDARANASISGYCGKNLEEEEGKGYGCSSEGPRKLKRTLGECSTSVFCDTGYSVSILPKVMADHLGMKIEPSENSFTFVDCSQRNSRGFIRNLEVQIGNALVLVDFHVLDIKLSWNSSLPLGIALMATVGAVCDIHTNKLCLTLIDPTVYYDSVRVVKQQTSYMEIGDNPGFIAACHSDHEADEESKFEASIATQP</sequence>
<comment type="caution">
    <text evidence="2">The sequence shown here is derived from an EMBL/GenBank/DDBJ whole genome shotgun (WGS) entry which is preliminary data.</text>
</comment>